<dbReference type="SUPFAM" id="SSF53098">
    <property type="entry name" value="Ribonuclease H-like"/>
    <property type="match status" value="1"/>
</dbReference>
<dbReference type="GO" id="GO:0003964">
    <property type="term" value="F:RNA-directed DNA polymerase activity"/>
    <property type="evidence" value="ECO:0007669"/>
    <property type="project" value="UniProtKB-KW"/>
</dbReference>
<name>A0ABQ5GVG1_9ASTR</name>
<dbReference type="InterPro" id="IPR036397">
    <property type="entry name" value="RNaseH_sf"/>
</dbReference>
<dbReference type="InterPro" id="IPR050951">
    <property type="entry name" value="Retrovirus_Pol_polyprotein"/>
</dbReference>
<dbReference type="PROSITE" id="PS50994">
    <property type="entry name" value="INTEGRASE"/>
    <property type="match status" value="1"/>
</dbReference>
<dbReference type="SUPFAM" id="SSF56672">
    <property type="entry name" value="DNA/RNA polymerases"/>
    <property type="match status" value="1"/>
</dbReference>
<organism evidence="3 4">
    <name type="scientific">Tanacetum coccineum</name>
    <dbReference type="NCBI Taxonomy" id="301880"/>
    <lineage>
        <taxon>Eukaryota</taxon>
        <taxon>Viridiplantae</taxon>
        <taxon>Streptophyta</taxon>
        <taxon>Embryophyta</taxon>
        <taxon>Tracheophyta</taxon>
        <taxon>Spermatophyta</taxon>
        <taxon>Magnoliopsida</taxon>
        <taxon>eudicotyledons</taxon>
        <taxon>Gunneridae</taxon>
        <taxon>Pentapetalae</taxon>
        <taxon>asterids</taxon>
        <taxon>campanulids</taxon>
        <taxon>Asterales</taxon>
        <taxon>Asteraceae</taxon>
        <taxon>Asteroideae</taxon>
        <taxon>Anthemideae</taxon>
        <taxon>Anthemidinae</taxon>
        <taxon>Tanacetum</taxon>
    </lineage>
</organism>
<evidence type="ECO:0000256" key="1">
    <source>
        <dbReference type="ARBA" id="ARBA00023268"/>
    </source>
</evidence>
<proteinExistence type="predicted"/>
<dbReference type="InterPro" id="IPR043128">
    <property type="entry name" value="Rev_trsase/Diguanyl_cyclase"/>
</dbReference>
<keyword evidence="3" id="KW-0548">Nucleotidyltransferase</keyword>
<dbReference type="CDD" id="cd00303">
    <property type="entry name" value="retropepsin_like"/>
    <property type="match status" value="1"/>
</dbReference>
<dbReference type="PANTHER" id="PTHR37984">
    <property type="entry name" value="PROTEIN CBG26694"/>
    <property type="match status" value="1"/>
</dbReference>
<dbReference type="Gene3D" id="3.30.70.270">
    <property type="match status" value="1"/>
</dbReference>
<dbReference type="Pfam" id="PF17919">
    <property type="entry name" value="RT_RNaseH_2"/>
    <property type="match status" value="1"/>
</dbReference>
<dbReference type="Proteomes" id="UP001151760">
    <property type="component" value="Unassembled WGS sequence"/>
</dbReference>
<sequence>MLTTLQTELTRLTNRVQALMIANGEFARINGGEGTSNRGGGYGRLTRLDFPKFSREDVNGWLFRVQQFFLIDNVQEDQKLRLVSMHLYDKALEWHKHFVKIRGENVLWPEYEKEITTRFNSVFKDPMVEIKNLKQDGEVKVYQEHFEVLLNRLDLNESYAVSLFIGGLKSDIGMPVRMFKPTTLKDASCLARMQEATLALLKVKPASQYGVLALPSDTTKNVGKIVKTRLRKQLTQKELEEKRAKGLHFYCDQKYAPGHKCPRQLYSLEVCVYDIDEVEEVCDGMEVREESQPLHILIDCGSTHNFLDVSAAKKLPCRLIPIIPLKVDVANGSRMVSPSECKKFKWALQWNEYEADFQLMHIQGDTVRNSTDNVPLQNLLTTYEDGFAMPTDLPPQRTHNHAINLLPNTLPVTVRPYKLPPNQKDAVEQIVEELLAAGIIRESQSPFSSPIVMVKKKDGTWRMCVDYRQLNKFTVKDKFPIPVVEELINELCAPQVEYLGHVLSSKGVATDPLKIQAMAVWPIPQTIKQLRGFLGLTGYYRRFHWSEAAEIAFNQLKQTMMSSPVLALPNFEKEFVVETDASSTGIGAVMHQDGHPTAYLSKALAPRHQALSTYEKEFLAVIMALDRLTTPFQTKWLPKLLGFDYEISYKKGSENGAADTLSRCKLVVGDVRELTDYLFTYVHATSIGGHSGVTVTLQNLKAMVYWKASTFAQVFMDNVFKLHGLPHSIISDRDKVFLSHFWKSLFKVLKVNLQISTAYHPQSDGQTEVYVKLQPHRQVTMRKAAYNKLSSKYYGPFQIVKRIGQVAYELALPATSQIHNVFHVSQLKKYTHSVAASGSLPAIDLDGLLIKTPIAILDRKLGKVKNSPVIYVLVQWSGDSIEDATWEIYGDFITRFPSFDQAF</sequence>
<comment type="caution">
    <text evidence="3">The sequence shown here is derived from an EMBL/GenBank/DDBJ whole genome shotgun (WGS) entry which is preliminary data.</text>
</comment>
<dbReference type="InterPro" id="IPR041577">
    <property type="entry name" value="RT_RNaseH_2"/>
</dbReference>
<accession>A0ABQ5GVG1</accession>
<evidence type="ECO:0000313" key="3">
    <source>
        <dbReference type="EMBL" id="GJT78773.1"/>
    </source>
</evidence>
<feature type="domain" description="Integrase catalytic" evidence="2">
    <location>
        <begin position="627"/>
        <end position="773"/>
    </location>
</feature>
<dbReference type="Gene3D" id="3.10.10.10">
    <property type="entry name" value="HIV Type 1 Reverse Transcriptase, subunit A, domain 1"/>
    <property type="match status" value="1"/>
</dbReference>
<dbReference type="Pfam" id="PF19259">
    <property type="entry name" value="Ty3_capsid"/>
    <property type="match status" value="1"/>
</dbReference>
<evidence type="ECO:0000313" key="4">
    <source>
        <dbReference type="Proteomes" id="UP001151760"/>
    </source>
</evidence>
<keyword evidence="3" id="KW-0695">RNA-directed DNA polymerase</keyword>
<reference evidence="3" key="2">
    <citation type="submission" date="2022-01" db="EMBL/GenBank/DDBJ databases">
        <authorList>
            <person name="Yamashiro T."/>
            <person name="Shiraishi A."/>
            <person name="Satake H."/>
            <person name="Nakayama K."/>
        </authorList>
    </citation>
    <scope>NUCLEOTIDE SEQUENCE</scope>
</reference>
<evidence type="ECO:0000259" key="2">
    <source>
        <dbReference type="PROSITE" id="PS50994"/>
    </source>
</evidence>
<dbReference type="Gene3D" id="3.30.420.10">
    <property type="entry name" value="Ribonuclease H-like superfamily/Ribonuclease H"/>
    <property type="match status" value="1"/>
</dbReference>
<dbReference type="InterPro" id="IPR043502">
    <property type="entry name" value="DNA/RNA_pol_sf"/>
</dbReference>
<dbReference type="InterPro" id="IPR056924">
    <property type="entry name" value="SH3_Tf2-1"/>
</dbReference>
<dbReference type="InterPro" id="IPR001584">
    <property type="entry name" value="Integrase_cat-core"/>
</dbReference>
<dbReference type="InterPro" id="IPR012337">
    <property type="entry name" value="RNaseH-like_sf"/>
</dbReference>
<protein>
    <submittedName>
        <fullName evidence="3">Reverse transcriptase</fullName>
    </submittedName>
</protein>
<dbReference type="EMBL" id="BQNB010018833">
    <property type="protein sequence ID" value="GJT78773.1"/>
    <property type="molecule type" value="Genomic_DNA"/>
</dbReference>
<dbReference type="CDD" id="cd09274">
    <property type="entry name" value="RNase_HI_RT_Ty3"/>
    <property type="match status" value="1"/>
</dbReference>
<keyword evidence="3" id="KW-0808">Transferase</keyword>
<dbReference type="Pfam" id="PF24626">
    <property type="entry name" value="SH3_Tf2-1"/>
    <property type="match status" value="1"/>
</dbReference>
<gene>
    <name evidence="3" type="ORF">Tco_1045498</name>
</gene>
<keyword evidence="4" id="KW-1185">Reference proteome</keyword>
<keyword evidence="1" id="KW-0511">Multifunctional enzyme</keyword>
<dbReference type="SUPFAM" id="SSF54160">
    <property type="entry name" value="Chromo domain-like"/>
    <property type="match status" value="1"/>
</dbReference>
<dbReference type="InterPro" id="IPR016197">
    <property type="entry name" value="Chromo-like_dom_sf"/>
</dbReference>
<reference evidence="3" key="1">
    <citation type="journal article" date="2022" name="Int. J. Mol. Sci.">
        <title>Draft Genome of Tanacetum Coccineum: Genomic Comparison of Closely Related Tanacetum-Family Plants.</title>
        <authorList>
            <person name="Yamashiro T."/>
            <person name="Shiraishi A."/>
            <person name="Nakayama K."/>
            <person name="Satake H."/>
        </authorList>
    </citation>
    <scope>NUCLEOTIDE SEQUENCE</scope>
</reference>
<dbReference type="InterPro" id="IPR045358">
    <property type="entry name" value="Ty3_capsid"/>
</dbReference>
<dbReference type="PANTHER" id="PTHR37984:SF5">
    <property type="entry name" value="PROTEIN NYNRIN-LIKE"/>
    <property type="match status" value="1"/>
</dbReference>